<dbReference type="InterPro" id="IPR004372">
    <property type="entry name" value="Ac/propionate_kinase"/>
</dbReference>
<evidence type="ECO:0000256" key="5">
    <source>
        <dbReference type="ARBA" id="ARBA00022777"/>
    </source>
</evidence>
<feature type="binding site" evidence="7">
    <location>
        <position position="384"/>
    </location>
    <ligand>
        <name>Mg(2+)</name>
        <dbReference type="ChEBI" id="CHEBI:18420"/>
    </ligand>
</feature>
<evidence type="ECO:0000256" key="1">
    <source>
        <dbReference type="ARBA" id="ARBA00008748"/>
    </source>
</evidence>
<comment type="catalytic activity">
    <reaction evidence="7">
        <text>acetate + ATP = acetyl phosphate + ADP</text>
        <dbReference type="Rhea" id="RHEA:11352"/>
        <dbReference type="ChEBI" id="CHEBI:22191"/>
        <dbReference type="ChEBI" id="CHEBI:30089"/>
        <dbReference type="ChEBI" id="CHEBI:30616"/>
        <dbReference type="ChEBI" id="CHEBI:456216"/>
        <dbReference type="EC" id="2.7.2.1"/>
    </reaction>
</comment>
<evidence type="ECO:0000313" key="9">
    <source>
        <dbReference type="EMBL" id="MBE5035911.1"/>
    </source>
</evidence>
<dbReference type="GO" id="GO:0016301">
    <property type="term" value="F:kinase activity"/>
    <property type="evidence" value="ECO:0007669"/>
    <property type="project" value="UniProtKB-KW"/>
</dbReference>
<feature type="binding site" evidence="7">
    <location>
        <position position="7"/>
    </location>
    <ligand>
        <name>Mg(2+)</name>
        <dbReference type="ChEBI" id="CHEBI:18420"/>
    </ligand>
</feature>
<evidence type="ECO:0000256" key="4">
    <source>
        <dbReference type="ARBA" id="ARBA00022741"/>
    </source>
</evidence>
<keyword evidence="4 7" id="KW-0547">Nucleotide-binding</keyword>
<keyword evidence="3 7" id="KW-0808">Transferase</keyword>
<comment type="function">
    <text evidence="7">Catalyzes the formation of acetyl phosphate from acetate and ATP. Can also catalyze the reverse reaction.</text>
</comment>
<keyword evidence="2 7" id="KW-0963">Cytoplasm</keyword>
<dbReference type="InterPro" id="IPR043129">
    <property type="entry name" value="ATPase_NBD"/>
</dbReference>
<dbReference type="EC" id="2.7.2.1" evidence="7"/>
<keyword evidence="7" id="KW-0479">Metal-binding</keyword>
<dbReference type="PROSITE" id="PS01075">
    <property type="entry name" value="ACETATE_KINASE_1"/>
    <property type="match status" value="1"/>
</dbReference>
<proteinExistence type="inferred from homology"/>
<feature type="binding site" evidence="7">
    <location>
        <position position="91"/>
    </location>
    <ligand>
        <name>substrate</name>
    </ligand>
</feature>
<dbReference type="PANTHER" id="PTHR21060:SF15">
    <property type="entry name" value="ACETATE KINASE-RELATED"/>
    <property type="match status" value="1"/>
</dbReference>
<feature type="binding site" evidence="7">
    <location>
        <begin position="208"/>
        <end position="212"/>
    </location>
    <ligand>
        <name>ATP</name>
        <dbReference type="ChEBI" id="CHEBI:30616"/>
    </ligand>
</feature>
<evidence type="ECO:0000256" key="3">
    <source>
        <dbReference type="ARBA" id="ARBA00022679"/>
    </source>
</evidence>
<evidence type="ECO:0000256" key="2">
    <source>
        <dbReference type="ARBA" id="ARBA00022490"/>
    </source>
</evidence>
<evidence type="ECO:0000256" key="7">
    <source>
        <dbReference type="HAMAP-Rule" id="MF_00020"/>
    </source>
</evidence>
<dbReference type="Gene3D" id="3.30.420.40">
    <property type="match status" value="2"/>
</dbReference>
<dbReference type="RefSeq" id="WP_226385559.1">
    <property type="nucleotide sequence ID" value="NZ_JADCKA010000011.1"/>
</dbReference>
<keyword evidence="5 7" id="KW-0418">Kinase</keyword>
<dbReference type="PANTHER" id="PTHR21060">
    <property type="entry name" value="ACETATE KINASE"/>
    <property type="match status" value="1"/>
</dbReference>
<evidence type="ECO:0000256" key="6">
    <source>
        <dbReference type="ARBA" id="ARBA00022840"/>
    </source>
</evidence>
<name>A0ABR9QYH9_9FIRM</name>
<dbReference type="InterPro" id="IPR000890">
    <property type="entry name" value="Aliphatic_acid_kin_short-chain"/>
</dbReference>
<accession>A0ABR9QYH9</accession>
<feature type="site" description="Transition state stabilizer" evidence="7">
    <location>
        <position position="180"/>
    </location>
</feature>
<keyword evidence="6 7" id="KW-0067">ATP-binding</keyword>
<comment type="subunit">
    <text evidence="7">Homodimer.</text>
</comment>
<comment type="cofactor">
    <cofactor evidence="7">
        <name>Mg(2+)</name>
        <dbReference type="ChEBI" id="CHEBI:18420"/>
    </cofactor>
    <cofactor evidence="7">
        <name>Mn(2+)</name>
        <dbReference type="ChEBI" id="CHEBI:29035"/>
    </cofactor>
    <text evidence="7">Mg(2+). Can also accept Mn(2+).</text>
</comment>
<feature type="binding site" evidence="7">
    <location>
        <begin position="283"/>
        <end position="285"/>
    </location>
    <ligand>
        <name>ATP</name>
        <dbReference type="ChEBI" id="CHEBI:30616"/>
    </ligand>
</feature>
<dbReference type="PROSITE" id="PS01076">
    <property type="entry name" value="ACETATE_KINASE_2"/>
    <property type="match status" value="1"/>
</dbReference>
<dbReference type="Pfam" id="PF00871">
    <property type="entry name" value="Acetate_kinase"/>
    <property type="match status" value="1"/>
</dbReference>
<comment type="caution">
    <text evidence="9">The sequence shown here is derived from an EMBL/GenBank/DDBJ whole genome shotgun (WGS) entry which is preliminary data.</text>
</comment>
<sequence length="401" mass="44004">MKILVINCGSSSLKYQVLDMNGEILLAKGLVERIGMDGSVITHEKIGMDKVRNETPMESHKEAIQLVLDAIIDPEHGVVKDMSEIGAVGHRVVHAGEKYASSVLIDDDVIQALEECVELAPLHNPPNLLGIAACQELMPNTPMVGVFDTAFHQTMPPESYIYAIPYEYYQKHKIRRYGFHGTSHKYVSQRAADIMNCNLDDLKIITCHLGNGASVSAIKRGVCIDTSMGFTPLEGLVMGTRCGDIDPAIVTYIREKEHLDQGVANEILNTKSGVLGISGVSSDFRDLEEAAEEGNERAQLAIKVFAHKVRFYIGAYIAEMNGVDAIVFTAGVGENDIAMRDIICNDLGNLGIKLDLVKNKTRGKEAIISRDDSRVKIILIPTDEELMIARDTLEIVKGLNK</sequence>
<feature type="binding site" evidence="7">
    <location>
        <begin position="331"/>
        <end position="335"/>
    </location>
    <ligand>
        <name>ATP</name>
        <dbReference type="ChEBI" id="CHEBI:30616"/>
    </ligand>
</feature>
<feature type="binding site" evidence="7">
    <location>
        <position position="14"/>
    </location>
    <ligand>
        <name>ATP</name>
        <dbReference type="ChEBI" id="CHEBI:30616"/>
    </ligand>
</feature>
<comment type="subcellular location">
    <subcellularLocation>
        <location evidence="7">Cytoplasm</location>
    </subcellularLocation>
</comment>
<dbReference type="PIRSF" id="PIRSF000722">
    <property type="entry name" value="Acetate_prop_kin"/>
    <property type="match status" value="1"/>
</dbReference>
<dbReference type="Proteomes" id="UP001516588">
    <property type="component" value="Unassembled WGS sequence"/>
</dbReference>
<evidence type="ECO:0000256" key="8">
    <source>
        <dbReference type="RuleBase" id="RU003835"/>
    </source>
</evidence>
<dbReference type="InterPro" id="IPR023865">
    <property type="entry name" value="Aliphatic_acid_kinase_CS"/>
</dbReference>
<keyword evidence="7" id="KW-0460">Magnesium</keyword>
<comment type="similarity">
    <text evidence="1 7 8">Belongs to the acetokinase family.</text>
</comment>
<organism evidence="9 10">
    <name type="scientific">Gallibacter intestinalis</name>
    <dbReference type="NCBI Taxonomy" id="2779356"/>
    <lineage>
        <taxon>Bacteria</taxon>
        <taxon>Bacillati</taxon>
        <taxon>Bacillota</taxon>
        <taxon>Clostridia</taxon>
        <taxon>Eubacteriales</taxon>
        <taxon>Eubacteriaceae</taxon>
        <taxon>Gallibacter</taxon>
    </lineage>
</organism>
<evidence type="ECO:0000313" key="10">
    <source>
        <dbReference type="Proteomes" id="UP001516588"/>
    </source>
</evidence>
<feature type="active site" description="Proton donor/acceptor" evidence="7">
    <location>
        <position position="148"/>
    </location>
</feature>
<protein>
    <recommendedName>
        <fullName evidence="7">Acetate kinase</fullName>
        <ecNumber evidence="7">2.7.2.1</ecNumber>
    </recommendedName>
    <alternativeName>
        <fullName evidence="7">Acetokinase</fullName>
    </alternativeName>
</protein>
<dbReference type="PRINTS" id="PR00471">
    <property type="entry name" value="ACETATEKNASE"/>
</dbReference>
<dbReference type="NCBIfam" id="TIGR00016">
    <property type="entry name" value="ackA"/>
    <property type="match status" value="1"/>
</dbReference>
<reference evidence="9 10" key="1">
    <citation type="submission" date="2020-10" db="EMBL/GenBank/DDBJ databases">
        <title>ChiBAC.</title>
        <authorList>
            <person name="Zenner C."/>
            <person name="Hitch T.C.A."/>
            <person name="Clavel T."/>
        </authorList>
    </citation>
    <scope>NUCLEOTIDE SEQUENCE [LARGE SCALE GENOMIC DNA]</scope>
    <source>
        <strain evidence="9 10">DSM 108706</strain>
    </source>
</reference>
<dbReference type="SUPFAM" id="SSF53067">
    <property type="entry name" value="Actin-like ATPase domain"/>
    <property type="match status" value="2"/>
</dbReference>
<dbReference type="CDD" id="cd24010">
    <property type="entry name" value="ASKHA_NBD_AcK_PK"/>
    <property type="match status" value="1"/>
</dbReference>
<feature type="site" description="Transition state stabilizer" evidence="7">
    <location>
        <position position="241"/>
    </location>
</feature>
<gene>
    <name evidence="7" type="primary">ackA</name>
    <name evidence="9" type="ORF">INF20_06455</name>
</gene>
<dbReference type="EMBL" id="JADCKA010000011">
    <property type="protein sequence ID" value="MBE5035911.1"/>
    <property type="molecule type" value="Genomic_DNA"/>
</dbReference>
<dbReference type="HAMAP" id="MF_00020">
    <property type="entry name" value="Acetate_kinase"/>
    <property type="match status" value="1"/>
</dbReference>
<keyword evidence="10" id="KW-1185">Reference proteome</keyword>
<comment type="pathway">
    <text evidence="7">Metabolic intermediate biosynthesis; acetyl-CoA biosynthesis; acetyl-CoA from acetate: step 1/2.</text>
</comment>